<dbReference type="Pfam" id="PF03374">
    <property type="entry name" value="ANT"/>
    <property type="match status" value="1"/>
</dbReference>
<organism evidence="2 3">
    <name type="scientific">Corynebacterium pygosceleis</name>
    <dbReference type="NCBI Taxonomy" id="2800406"/>
    <lineage>
        <taxon>Bacteria</taxon>
        <taxon>Bacillati</taxon>
        <taxon>Actinomycetota</taxon>
        <taxon>Actinomycetes</taxon>
        <taxon>Mycobacteriales</taxon>
        <taxon>Corynebacteriaceae</taxon>
        <taxon>Corynebacterium</taxon>
    </lineage>
</organism>
<protein>
    <submittedName>
        <fullName evidence="2">Phage antirepressor KilAC domain-containing protein</fullName>
    </submittedName>
</protein>
<proteinExistence type="predicted"/>
<comment type="caution">
    <text evidence="2">The sequence shown here is derived from an EMBL/GenBank/DDBJ whole genome shotgun (WGS) entry which is preliminary data.</text>
</comment>
<keyword evidence="3" id="KW-1185">Reference proteome</keyword>
<reference evidence="2" key="1">
    <citation type="submission" date="2022-11" db="EMBL/GenBank/DDBJ databases">
        <title>Corynebacterium sp. isolated from Penguins.</title>
        <authorList>
            <person name="Sedlar K."/>
            <person name="Svec P."/>
        </authorList>
    </citation>
    <scope>NUCLEOTIDE SEQUENCE</scope>
    <source>
        <strain evidence="2">P7003</strain>
    </source>
</reference>
<feature type="domain" description="Antirepressor protein C-terminal" evidence="1">
    <location>
        <begin position="120"/>
        <end position="223"/>
    </location>
</feature>
<evidence type="ECO:0000313" key="3">
    <source>
        <dbReference type="Proteomes" id="UP001081709"/>
    </source>
</evidence>
<sequence>MPLMAYSSWQKFMVPLERAMATAANQGMDTSTLFNRSVEKSGGRPREDFHLTRYAAYLVAMNGDPNIPEVAAAQHYFAIKTREAETAPVLTGPELMARAVLEAQSTIDALEQRTTEQARELETVRPKVEYHDRFIAESSDVFTIDDWAAQYGIQKGKGLALLRDRKIIYRKPATSEYSKRAKGVIDRLEHRAYASYRDMFELRPQLKAPRYNNGQMRQTLYVKVAQSTQLAHAAGIETPAIEGLMIHA</sequence>
<accession>A0ABT3WUF5</accession>
<evidence type="ECO:0000313" key="2">
    <source>
        <dbReference type="EMBL" id="MCX7445862.1"/>
    </source>
</evidence>
<name>A0ABT3WUF5_9CORY</name>
<gene>
    <name evidence="2" type="ORF">OS125_11530</name>
</gene>
<evidence type="ECO:0000259" key="1">
    <source>
        <dbReference type="Pfam" id="PF03374"/>
    </source>
</evidence>
<dbReference type="Proteomes" id="UP001081709">
    <property type="component" value="Unassembled WGS sequence"/>
</dbReference>
<dbReference type="InterPro" id="IPR005039">
    <property type="entry name" value="Ant_C"/>
</dbReference>
<dbReference type="RefSeq" id="WP_267186883.1">
    <property type="nucleotide sequence ID" value="NZ_JAPMKV010000010.1"/>
</dbReference>
<dbReference type="EMBL" id="JAPMKV010000010">
    <property type="protein sequence ID" value="MCX7445862.1"/>
    <property type="molecule type" value="Genomic_DNA"/>
</dbReference>